<comment type="caution">
    <text evidence="2">The sequence shown here is derived from an EMBL/GenBank/DDBJ whole genome shotgun (WGS) entry which is preliminary data.</text>
</comment>
<accession>A0AAW0MPX5</accession>
<keyword evidence="3" id="KW-1185">Reference proteome</keyword>
<gene>
    <name evidence="2" type="ORF">WMY93_032761</name>
</gene>
<evidence type="ECO:0000256" key="1">
    <source>
        <dbReference type="SAM" id="Coils"/>
    </source>
</evidence>
<protein>
    <submittedName>
        <fullName evidence="2">Uncharacterized protein</fullName>
    </submittedName>
</protein>
<name>A0AAW0MPX5_9GOBI</name>
<dbReference type="AlphaFoldDB" id="A0AAW0MPX5"/>
<keyword evidence="1" id="KW-0175">Coiled coil</keyword>
<evidence type="ECO:0000313" key="2">
    <source>
        <dbReference type="EMBL" id="KAK7880596.1"/>
    </source>
</evidence>
<evidence type="ECO:0000313" key="3">
    <source>
        <dbReference type="Proteomes" id="UP001460270"/>
    </source>
</evidence>
<sequence>MNLTLEIKDLRKQNDEKDKKIQALENRLADLEQYTRLNDLIITGLDVKPRTYARAVVPDVEPNEKDLESVEQQVVRFMQNKGIALDSRDIEACHLLPRKDKQLKPAIILRFTNRKQKHALLKQGRNLKGTNVYINEHLTKKNADIAKQARLLRKQNKIQATWTSNCRVFIKLNGIPELAKVLWIKDINELDT</sequence>
<dbReference type="EMBL" id="JBBPFD010000071">
    <property type="protein sequence ID" value="KAK7880596.1"/>
    <property type="molecule type" value="Genomic_DNA"/>
</dbReference>
<dbReference type="Proteomes" id="UP001460270">
    <property type="component" value="Unassembled WGS sequence"/>
</dbReference>
<feature type="coiled-coil region" evidence="1">
    <location>
        <begin position="7"/>
        <end position="34"/>
    </location>
</feature>
<feature type="non-terminal residue" evidence="2">
    <location>
        <position position="192"/>
    </location>
</feature>
<reference evidence="3" key="1">
    <citation type="submission" date="2024-04" db="EMBL/GenBank/DDBJ databases">
        <title>Salinicola lusitanus LLJ914,a marine bacterium isolated from the Okinawa Trough.</title>
        <authorList>
            <person name="Li J."/>
        </authorList>
    </citation>
    <scope>NUCLEOTIDE SEQUENCE [LARGE SCALE GENOMIC DNA]</scope>
</reference>
<proteinExistence type="predicted"/>
<organism evidence="2 3">
    <name type="scientific">Mugilogobius chulae</name>
    <name type="common">yellowstripe goby</name>
    <dbReference type="NCBI Taxonomy" id="88201"/>
    <lineage>
        <taxon>Eukaryota</taxon>
        <taxon>Metazoa</taxon>
        <taxon>Chordata</taxon>
        <taxon>Craniata</taxon>
        <taxon>Vertebrata</taxon>
        <taxon>Euteleostomi</taxon>
        <taxon>Actinopterygii</taxon>
        <taxon>Neopterygii</taxon>
        <taxon>Teleostei</taxon>
        <taxon>Neoteleostei</taxon>
        <taxon>Acanthomorphata</taxon>
        <taxon>Gobiaria</taxon>
        <taxon>Gobiiformes</taxon>
        <taxon>Gobioidei</taxon>
        <taxon>Gobiidae</taxon>
        <taxon>Gobionellinae</taxon>
        <taxon>Mugilogobius</taxon>
    </lineage>
</organism>